<gene>
    <name evidence="1" type="ORF">LCGC14_1894470</name>
</gene>
<sequence length="82" mass="9429">MAGIHHHVGVIDDRTGAVGYMKYMERKIGYDFKFDFEIGYLIKSPCKKCNQRDHFPKCAEDCTMLDQIQTILSDAISLTRNV</sequence>
<reference evidence="1" key="1">
    <citation type="journal article" date="2015" name="Nature">
        <title>Complex archaea that bridge the gap between prokaryotes and eukaryotes.</title>
        <authorList>
            <person name="Spang A."/>
            <person name="Saw J.H."/>
            <person name="Jorgensen S.L."/>
            <person name="Zaremba-Niedzwiedzka K."/>
            <person name="Martijn J."/>
            <person name="Lind A.E."/>
            <person name="van Eijk R."/>
            <person name="Schleper C."/>
            <person name="Guy L."/>
            <person name="Ettema T.J."/>
        </authorList>
    </citation>
    <scope>NUCLEOTIDE SEQUENCE</scope>
</reference>
<organism evidence="1">
    <name type="scientific">marine sediment metagenome</name>
    <dbReference type="NCBI Taxonomy" id="412755"/>
    <lineage>
        <taxon>unclassified sequences</taxon>
        <taxon>metagenomes</taxon>
        <taxon>ecological metagenomes</taxon>
    </lineage>
</organism>
<name>A0A0F9GLT2_9ZZZZ</name>
<dbReference type="EMBL" id="LAZR01019723">
    <property type="protein sequence ID" value="KKL91461.1"/>
    <property type="molecule type" value="Genomic_DNA"/>
</dbReference>
<protein>
    <submittedName>
        <fullName evidence="1">Uncharacterized protein</fullName>
    </submittedName>
</protein>
<proteinExistence type="predicted"/>
<evidence type="ECO:0000313" key="1">
    <source>
        <dbReference type="EMBL" id="KKL91461.1"/>
    </source>
</evidence>
<accession>A0A0F9GLT2</accession>
<comment type="caution">
    <text evidence="1">The sequence shown here is derived from an EMBL/GenBank/DDBJ whole genome shotgun (WGS) entry which is preliminary data.</text>
</comment>
<dbReference type="AlphaFoldDB" id="A0A0F9GLT2"/>